<evidence type="ECO:0000256" key="7">
    <source>
        <dbReference type="HAMAP-Rule" id="MF_00002"/>
    </source>
</evidence>
<dbReference type="SUPFAM" id="SSF57825">
    <property type="entry name" value="Aspartate carbamoyltransferase, Regulatory-chain, C-terminal domain"/>
    <property type="match status" value="1"/>
</dbReference>
<evidence type="ECO:0000313" key="10">
    <source>
        <dbReference type="EMBL" id="WEU41024.1"/>
    </source>
</evidence>
<dbReference type="Proteomes" id="UP000186851">
    <property type="component" value="Chromosome"/>
</dbReference>
<comment type="similarity">
    <text evidence="2 7">Belongs to the PyrI family.</text>
</comment>
<dbReference type="AlphaFoldDB" id="A0AAF0D3H4"/>
<feature type="binding site" evidence="7">
    <location>
        <position position="141"/>
    </location>
    <ligand>
        <name>Zn(2+)</name>
        <dbReference type="ChEBI" id="CHEBI:29105"/>
    </ligand>
</feature>
<dbReference type="GO" id="GO:0006207">
    <property type="term" value="P:'de novo' pyrimidine nucleobase biosynthetic process"/>
    <property type="evidence" value="ECO:0007669"/>
    <property type="project" value="InterPro"/>
</dbReference>
<dbReference type="InterPro" id="IPR036792">
    <property type="entry name" value="Asp_carbatrfase_reg_C_sf"/>
</dbReference>
<dbReference type="Pfam" id="PF02748">
    <property type="entry name" value="PyrI_C"/>
    <property type="match status" value="1"/>
</dbReference>
<sequence>MSEQELRIRKIRNGTVIDHITAGNALNVMKILGITGKEGLVVSVAINVPSSKYGRKDILKIEERELKQEEVNKIILIAPNATINIIKDYQVIDKKRLKLPAELKGFPKCVNPNCITNSGEPVETEFYVVQSEPLRLRCKYCQRITSQDDVFKQF</sequence>
<name>A0AAF0D3H4_ODILC</name>
<dbReference type="InterPro" id="IPR002801">
    <property type="entry name" value="Asp_carbamoylTrfase_reg"/>
</dbReference>
<evidence type="ECO:0000313" key="11">
    <source>
        <dbReference type="Proteomes" id="UP000186851"/>
    </source>
</evidence>
<comment type="function">
    <text evidence="1 7">Involved in allosteric regulation of aspartate carbamoyltransferase.</text>
</comment>
<evidence type="ECO:0000259" key="9">
    <source>
        <dbReference type="Pfam" id="PF02748"/>
    </source>
</evidence>
<dbReference type="EMBL" id="CP091871">
    <property type="protein sequence ID" value="WEU41024.1"/>
    <property type="molecule type" value="Genomic_DNA"/>
</dbReference>
<dbReference type="PANTHER" id="PTHR35805">
    <property type="entry name" value="ASPARTATE CARBAMOYLTRANSFERASE REGULATORY CHAIN"/>
    <property type="match status" value="1"/>
</dbReference>
<evidence type="ECO:0000256" key="6">
    <source>
        <dbReference type="ARBA" id="ARBA00022975"/>
    </source>
</evidence>
<feature type="binding site" evidence="7">
    <location>
        <position position="109"/>
    </location>
    <ligand>
        <name>Zn(2+)</name>
        <dbReference type="ChEBI" id="CHEBI:29105"/>
    </ligand>
</feature>
<comment type="subunit">
    <text evidence="7">Contains catalytic and regulatory chains.</text>
</comment>
<dbReference type="HAMAP" id="MF_00002">
    <property type="entry name" value="Asp_carb_tr_reg"/>
    <property type="match status" value="1"/>
</dbReference>
<proteinExistence type="inferred from homology"/>
<keyword evidence="10" id="KW-0808">Transferase</keyword>
<dbReference type="GO" id="GO:0046872">
    <property type="term" value="F:metal ion binding"/>
    <property type="evidence" value="ECO:0007669"/>
    <property type="project" value="UniProtKB-KW"/>
</dbReference>
<dbReference type="GO" id="GO:0006221">
    <property type="term" value="P:pyrimidine nucleotide biosynthetic process"/>
    <property type="evidence" value="ECO:0007669"/>
    <property type="project" value="UniProtKB-UniRule"/>
</dbReference>
<feature type="domain" description="Aspartate carbamoyltransferase regulatory subunit N-terminal" evidence="8">
    <location>
        <begin position="6"/>
        <end position="98"/>
    </location>
</feature>
<evidence type="ECO:0000256" key="4">
    <source>
        <dbReference type="ARBA" id="ARBA00022723"/>
    </source>
</evidence>
<reference evidence="10" key="2">
    <citation type="journal article" date="2022" name="Nat. Microbiol.">
        <title>A closed Candidatus Odinarchaeum chromosome exposes Asgard archaeal viruses.</title>
        <authorList>
            <person name="Tamarit D."/>
            <person name="Caceres E.F."/>
            <person name="Krupovic M."/>
            <person name="Nijland R."/>
            <person name="Eme L."/>
            <person name="Robinson N.P."/>
            <person name="Ettema T.J.G."/>
        </authorList>
    </citation>
    <scope>NUCLEOTIDE SEQUENCE</scope>
    <source>
        <strain evidence="10">LCB_4</strain>
    </source>
</reference>
<dbReference type="InterPro" id="IPR036793">
    <property type="entry name" value="Asp_carbatrfase_reg_N_sf"/>
</dbReference>
<dbReference type="InterPro" id="IPR020545">
    <property type="entry name" value="Asp_carbamoyltransf_reg_N"/>
</dbReference>
<organism evidence="10 11">
    <name type="scientific">Odinarchaeota yellowstonii (strain LCB_4)</name>
    <dbReference type="NCBI Taxonomy" id="1841599"/>
    <lineage>
        <taxon>Archaea</taxon>
        <taxon>Promethearchaeati</taxon>
        <taxon>Candidatus Odinarchaeota</taxon>
        <taxon>Candidatus Odinarchaeia</taxon>
        <taxon>Candidatus Odinarchaeales</taxon>
        <taxon>Candidatus Odinarchaeaceae</taxon>
        <taxon>Candidatus Odinarchaeum</taxon>
    </lineage>
</organism>
<keyword evidence="4 7" id="KW-0479">Metal-binding</keyword>
<reference evidence="10" key="1">
    <citation type="journal article" date="2017" name="Nature">
        <title>Asgard archaea illuminate the origin of eukaryotic cellular complexity.</title>
        <authorList>
            <person name="Zaremba-Niedzwiedzka K."/>
            <person name="Caceres E.F."/>
            <person name="Saw J.H."/>
            <person name="Backstrom D."/>
            <person name="Juzokaite L."/>
            <person name="Vancaester E."/>
            <person name="Seitz K.W."/>
            <person name="Anantharaman K."/>
            <person name="Starnawski P."/>
            <person name="Kjeldsen K.U."/>
            <person name="Scott M.B."/>
            <person name="Nunoura T."/>
            <person name="Banfield J.F."/>
            <person name="Schramm A."/>
            <person name="Baker B.J."/>
            <person name="Spang A."/>
            <person name="Ettema T.J.G."/>
        </authorList>
    </citation>
    <scope>NUCLEOTIDE SEQUENCE</scope>
    <source>
        <strain evidence="10">LCB_4</strain>
    </source>
</reference>
<dbReference type="NCBIfam" id="TIGR00240">
    <property type="entry name" value="ATCase_reg"/>
    <property type="match status" value="1"/>
</dbReference>
<feature type="domain" description="Aspartate carbamoyltransferase regulatory subunit C-terminal" evidence="9">
    <location>
        <begin position="103"/>
        <end position="150"/>
    </location>
</feature>
<dbReference type="InterPro" id="IPR020542">
    <property type="entry name" value="Asp_carbamoyltrfase_reg_C"/>
</dbReference>
<dbReference type="SUPFAM" id="SSF54893">
    <property type="entry name" value="Aspartate carbamoyltransferase, Regulatory-chain, N-terminal domain"/>
    <property type="match status" value="1"/>
</dbReference>
<dbReference type="GO" id="GO:0009347">
    <property type="term" value="C:aspartate carbamoyltransferase complex"/>
    <property type="evidence" value="ECO:0007669"/>
    <property type="project" value="InterPro"/>
</dbReference>
<evidence type="ECO:0000256" key="2">
    <source>
        <dbReference type="ARBA" id="ARBA00010498"/>
    </source>
</evidence>
<feature type="binding site" evidence="7">
    <location>
        <position position="138"/>
    </location>
    <ligand>
        <name>Zn(2+)</name>
        <dbReference type="ChEBI" id="CHEBI:29105"/>
    </ligand>
</feature>
<evidence type="ECO:0000259" key="8">
    <source>
        <dbReference type="Pfam" id="PF01948"/>
    </source>
</evidence>
<evidence type="ECO:0000256" key="3">
    <source>
        <dbReference type="ARBA" id="ARBA00021764"/>
    </source>
</evidence>
<dbReference type="Gene3D" id="2.30.30.20">
    <property type="entry name" value="Aspartate carbamoyltransferase regulatory subunit, C-terminal domain"/>
    <property type="match status" value="1"/>
</dbReference>
<dbReference type="Pfam" id="PF01948">
    <property type="entry name" value="PyrI"/>
    <property type="match status" value="1"/>
</dbReference>
<keyword evidence="5 7" id="KW-0862">Zinc</keyword>
<dbReference type="GO" id="GO:0016740">
    <property type="term" value="F:transferase activity"/>
    <property type="evidence" value="ECO:0007669"/>
    <property type="project" value="UniProtKB-KW"/>
</dbReference>
<comment type="cofactor">
    <cofactor evidence="7">
        <name>Zn(2+)</name>
        <dbReference type="ChEBI" id="CHEBI:29105"/>
    </cofactor>
    <text evidence="7">Binds 1 zinc ion per subunit.</text>
</comment>
<accession>A0AAF0D3H4</accession>
<feature type="binding site" evidence="7">
    <location>
        <position position="114"/>
    </location>
    <ligand>
        <name>Zn(2+)</name>
        <dbReference type="ChEBI" id="CHEBI:29105"/>
    </ligand>
</feature>
<dbReference type="PANTHER" id="PTHR35805:SF1">
    <property type="entry name" value="ASPARTATE CARBAMOYLTRANSFERASE REGULATORY CHAIN"/>
    <property type="match status" value="1"/>
</dbReference>
<gene>
    <name evidence="7 10" type="primary">pyrI</name>
    <name evidence="10" type="ORF">OdinLCB4_003740</name>
</gene>
<keyword evidence="6 7" id="KW-0665">Pyrimidine biosynthesis</keyword>
<evidence type="ECO:0000256" key="5">
    <source>
        <dbReference type="ARBA" id="ARBA00022833"/>
    </source>
</evidence>
<evidence type="ECO:0000256" key="1">
    <source>
        <dbReference type="ARBA" id="ARBA00002565"/>
    </source>
</evidence>
<dbReference type="KEGG" id="oyw:OdinLCB4_003740"/>
<dbReference type="Gene3D" id="3.30.70.140">
    <property type="entry name" value="Aspartate carbamoyltransferase regulatory subunit, N-terminal domain"/>
    <property type="match status" value="1"/>
</dbReference>
<protein>
    <recommendedName>
        <fullName evidence="3 7">Aspartate carbamoyltransferase regulatory chain</fullName>
    </recommendedName>
</protein>